<name>A0A9P4QA23_9PEZI</name>
<protein>
    <recommendedName>
        <fullName evidence="4">Calponin-homology (CH) domain-containing protein</fullName>
    </recommendedName>
</protein>
<dbReference type="PANTHER" id="PTHR22706:SF1">
    <property type="entry name" value="ASSEMBLY FACTOR FOR SPINDLE MICROTUBULES"/>
    <property type="match status" value="1"/>
</dbReference>
<evidence type="ECO:0000256" key="3">
    <source>
        <dbReference type="ARBA" id="ARBA00022860"/>
    </source>
</evidence>
<reference evidence="5" key="1">
    <citation type="journal article" date="2020" name="Stud. Mycol.">
        <title>101 Dothideomycetes genomes: a test case for predicting lifestyles and emergence of pathogens.</title>
        <authorList>
            <person name="Haridas S."/>
            <person name="Albert R."/>
            <person name="Binder M."/>
            <person name="Bloem J."/>
            <person name="Labutti K."/>
            <person name="Salamov A."/>
            <person name="Andreopoulos B."/>
            <person name="Baker S."/>
            <person name="Barry K."/>
            <person name="Bills G."/>
            <person name="Bluhm B."/>
            <person name="Cannon C."/>
            <person name="Castanera R."/>
            <person name="Culley D."/>
            <person name="Daum C."/>
            <person name="Ezra D."/>
            <person name="Gonzalez J."/>
            <person name="Henrissat B."/>
            <person name="Kuo A."/>
            <person name="Liang C."/>
            <person name="Lipzen A."/>
            <person name="Lutzoni F."/>
            <person name="Magnuson J."/>
            <person name="Mondo S."/>
            <person name="Nolan M."/>
            <person name="Ohm R."/>
            <person name="Pangilinan J."/>
            <person name="Park H.-J."/>
            <person name="Ramirez L."/>
            <person name="Alfaro M."/>
            <person name="Sun H."/>
            <person name="Tritt A."/>
            <person name="Yoshinaga Y."/>
            <person name="Zwiers L.-H."/>
            <person name="Turgeon B."/>
            <person name="Goodwin S."/>
            <person name="Spatafora J."/>
            <person name="Crous P."/>
            <person name="Grigoriev I."/>
        </authorList>
    </citation>
    <scope>NUCLEOTIDE SEQUENCE</scope>
    <source>
        <strain evidence="5">CBS 116435</strain>
    </source>
</reference>
<keyword evidence="6" id="KW-1185">Reference proteome</keyword>
<proteinExistence type="predicted"/>
<dbReference type="GO" id="GO:0005516">
    <property type="term" value="F:calmodulin binding"/>
    <property type="evidence" value="ECO:0007669"/>
    <property type="project" value="UniProtKB-KW"/>
</dbReference>
<keyword evidence="2" id="KW-0963">Cytoplasm</keyword>
<keyword evidence="3" id="KW-0112">Calmodulin-binding</keyword>
<accession>A0A9P4QA23</accession>
<dbReference type="EMBL" id="MU003776">
    <property type="protein sequence ID" value="KAF2723393.1"/>
    <property type="molecule type" value="Genomic_DNA"/>
</dbReference>
<dbReference type="InterPro" id="IPR036872">
    <property type="entry name" value="CH_dom_sf"/>
</dbReference>
<dbReference type="GO" id="GO:0000278">
    <property type="term" value="P:mitotic cell cycle"/>
    <property type="evidence" value="ECO:0007669"/>
    <property type="project" value="TreeGrafter"/>
</dbReference>
<evidence type="ECO:0000256" key="1">
    <source>
        <dbReference type="ARBA" id="ARBA00004496"/>
    </source>
</evidence>
<organism evidence="5 6">
    <name type="scientific">Polychaeton citri CBS 116435</name>
    <dbReference type="NCBI Taxonomy" id="1314669"/>
    <lineage>
        <taxon>Eukaryota</taxon>
        <taxon>Fungi</taxon>
        <taxon>Dikarya</taxon>
        <taxon>Ascomycota</taxon>
        <taxon>Pezizomycotina</taxon>
        <taxon>Dothideomycetes</taxon>
        <taxon>Dothideomycetidae</taxon>
        <taxon>Capnodiales</taxon>
        <taxon>Capnodiaceae</taxon>
        <taxon>Polychaeton</taxon>
    </lineage>
</organism>
<comment type="subcellular location">
    <subcellularLocation>
        <location evidence="1">Cytoplasm</location>
    </subcellularLocation>
</comment>
<dbReference type="InterPro" id="IPR001715">
    <property type="entry name" value="CH_dom"/>
</dbReference>
<dbReference type="GO" id="GO:0051295">
    <property type="term" value="P:establishment of meiotic spindle localization"/>
    <property type="evidence" value="ECO:0007669"/>
    <property type="project" value="TreeGrafter"/>
</dbReference>
<evidence type="ECO:0000313" key="6">
    <source>
        <dbReference type="Proteomes" id="UP000799441"/>
    </source>
</evidence>
<evidence type="ECO:0000259" key="4">
    <source>
        <dbReference type="PROSITE" id="PS50021"/>
    </source>
</evidence>
<dbReference type="PROSITE" id="PS50021">
    <property type="entry name" value="CH"/>
    <property type="match status" value="1"/>
</dbReference>
<gene>
    <name evidence="5" type="ORF">K431DRAFT_21331</name>
</gene>
<dbReference type="OrthoDB" id="76388at2759"/>
<dbReference type="InterPro" id="IPR051185">
    <property type="entry name" value="ASPM"/>
</dbReference>
<dbReference type="GO" id="GO:0000922">
    <property type="term" value="C:spindle pole"/>
    <property type="evidence" value="ECO:0007669"/>
    <property type="project" value="TreeGrafter"/>
</dbReference>
<dbReference type="GO" id="GO:0007051">
    <property type="term" value="P:spindle organization"/>
    <property type="evidence" value="ECO:0007669"/>
    <property type="project" value="TreeGrafter"/>
</dbReference>
<comment type="caution">
    <text evidence="5">The sequence shown here is derived from an EMBL/GenBank/DDBJ whole genome shotgun (WGS) entry which is preliminary data.</text>
</comment>
<dbReference type="Proteomes" id="UP000799441">
    <property type="component" value="Unassembled WGS sequence"/>
</dbReference>
<feature type="domain" description="Calponin-homology (CH)" evidence="4">
    <location>
        <begin position="186"/>
        <end position="330"/>
    </location>
</feature>
<evidence type="ECO:0000256" key="2">
    <source>
        <dbReference type="ARBA" id="ARBA00022490"/>
    </source>
</evidence>
<sequence>MIHVYHKPAVSMMHQRLTASIAVGALARPKNMLCSRELGQDIGLRRKYLALWLDTYDEDILRAVAEMVVGRQLPSLPLCHDEIAQAETVLHPHKQRRDLAGFLETFFVEVRDLHASGSETDQGTQRWQQTVLRSLTLIWILDQVKMSCMVPGRLFKKRSPRKTSKSIVHAMVALLLPYIGDIGRTLKHLEYEVRHGQDPLDEVHYYIENIAVDLRSGILLTRLVEILLFENARKHIEEIRECVITRGEGQCTRGTPALSRIGQRQAKTLSRQLVMPCVSRAQKLHNVHIALSALEIYGELDSTPIAAQDVVDGHREKTLDLLWYILSVHALGHLVDWTPLIADIH</sequence>
<dbReference type="Gene3D" id="1.10.418.10">
    <property type="entry name" value="Calponin-like domain"/>
    <property type="match status" value="1"/>
</dbReference>
<dbReference type="SUPFAM" id="SSF47576">
    <property type="entry name" value="Calponin-homology domain, CH-domain"/>
    <property type="match status" value="1"/>
</dbReference>
<evidence type="ECO:0000313" key="5">
    <source>
        <dbReference type="EMBL" id="KAF2723393.1"/>
    </source>
</evidence>
<dbReference type="PANTHER" id="PTHR22706">
    <property type="entry name" value="ASSEMBLY FACTOR FOR SPINDLE MICROTUBULES"/>
    <property type="match status" value="1"/>
</dbReference>
<dbReference type="AlphaFoldDB" id="A0A9P4QA23"/>
<dbReference type="GO" id="GO:0005737">
    <property type="term" value="C:cytoplasm"/>
    <property type="evidence" value="ECO:0007669"/>
    <property type="project" value="UniProtKB-SubCell"/>
</dbReference>